<dbReference type="AlphaFoldDB" id="A0A2A6CTR7"/>
<reference evidence="2" key="1">
    <citation type="journal article" date="2008" name="Nat. Genet.">
        <title>The Pristionchus pacificus genome provides a unique perspective on nematode lifestyle and parasitism.</title>
        <authorList>
            <person name="Dieterich C."/>
            <person name="Clifton S.W."/>
            <person name="Schuster L.N."/>
            <person name="Chinwalla A."/>
            <person name="Delehaunty K."/>
            <person name="Dinkelacker I."/>
            <person name="Fulton L."/>
            <person name="Fulton R."/>
            <person name="Godfrey J."/>
            <person name="Minx P."/>
            <person name="Mitreva M."/>
            <person name="Roeseler W."/>
            <person name="Tian H."/>
            <person name="Witte H."/>
            <person name="Yang S.P."/>
            <person name="Wilson R.K."/>
            <person name="Sommer R.J."/>
        </authorList>
    </citation>
    <scope>NUCLEOTIDE SEQUENCE [LARGE SCALE GENOMIC DNA]</scope>
    <source>
        <strain evidence="2">PS312</strain>
    </source>
</reference>
<evidence type="ECO:0000313" key="1">
    <source>
        <dbReference type="EnsemblMetazoa" id="PPA39121.1"/>
    </source>
</evidence>
<reference evidence="1" key="2">
    <citation type="submission" date="2022-06" db="UniProtKB">
        <authorList>
            <consortium name="EnsemblMetazoa"/>
        </authorList>
    </citation>
    <scope>IDENTIFICATION</scope>
    <source>
        <strain evidence="1">PS312</strain>
    </source>
</reference>
<organism evidence="1 2">
    <name type="scientific">Pristionchus pacificus</name>
    <name type="common">Parasitic nematode worm</name>
    <dbReference type="NCBI Taxonomy" id="54126"/>
    <lineage>
        <taxon>Eukaryota</taxon>
        <taxon>Metazoa</taxon>
        <taxon>Ecdysozoa</taxon>
        <taxon>Nematoda</taxon>
        <taxon>Chromadorea</taxon>
        <taxon>Rhabditida</taxon>
        <taxon>Rhabditina</taxon>
        <taxon>Diplogasteromorpha</taxon>
        <taxon>Diplogasteroidea</taxon>
        <taxon>Neodiplogasteridae</taxon>
        <taxon>Pristionchus</taxon>
    </lineage>
</organism>
<proteinExistence type="predicted"/>
<accession>A0A8R1YWS9</accession>
<dbReference type="Proteomes" id="UP000005239">
    <property type="component" value="Unassembled WGS sequence"/>
</dbReference>
<evidence type="ECO:0000313" key="2">
    <source>
        <dbReference type="Proteomes" id="UP000005239"/>
    </source>
</evidence>
<gene>
    <name evidence="1" type="primary">WBGene00277490</name>
</gene>
<name>A0A2A6CTR7_PRIPA</name>
<sequence>MRMREMEEIKYYEKISTIEVPDHTAANLRVFVCKMLRAERITQDGPPKYAAAETTVLRIDQELKKGCKRKEWRRNKGRNKA</sequence>
<accession>A0A2A6CTR7</accession>
<protein>
    <submittedName>
        <fullName evidence="1">Uncharacterized protein</fullName>
    </submittedName>
</protein>
<keyword evidence="2" id="KW-1185">Reference proteome</keyword>
<dbReference type="EnsemblMetazoa" id="PPA39121.1">
    <property type="protein sequence ID" value="PPA39121.1"/>
    <property type="gene ID" value="WBGene00277490"/>
</dbReference>